<evidence type="ECO:0000256" key="2">
    <source>
        <dbReference type="ARBA" id="ARBA00022475"/>
    </source>
</evidence>
<evidence type="ECO:0000256" key="7">
    <source>
        <dbReference type="SAM" id="Phobius"/>
    </source>
</evidence>
<evidence type="ECO:0000256" key="4">
    <source>
        <dbReference type="ARBA" id="ARBA00022989"/>
    </source>
</evidence>
<feature type="transmembrane region" description="Helical" evidence="7">
    <location>
        <begin position="292"/>
        <end position="322"/>
    </location>
</feature>
<accession>A0A8J3TAE9</accession>
<keyword evidence="3 7" id="KW-0812">Transmembrane</keyword>
<evidence type="ECO:0000256" key="6">
    <source>
        <dbReference type="SAM" id="MobiDB-lite"/>
    </source>
</evidence>
<feature type="transmembrane region" description="Helical" evidence="7">
    <location>
        <begin position="156"/>
        <end position="174"/>
    </location>
</feature>
<dbReference type="CDD" id="cd06581">
    <property type="entry name" value="TM_PBP1_LivM_like"/>
    <property type="match status" value="1"/>
</dbReference>
<dbReference type="InterPro" id="IPR001851">
    <property type="entry name" value="ABC_transp_permease"/>
</dbReference>
<feature type="transmembrane region" description="Helical" evidence="7">
    <location>
        <begin position="75"/>
        <end position="98"/>
    </location>
</feature>
<protein>
    <submittedName>
        <fullName evidence="8">Branched-chain amino acid ABC transporter permease</fullName>
    </submittedName>
</protein>
<feature type="transmembrane region" description="Helical" evidence="7">
    <location>
        <begin position="36"/>
        <end position="55"/>
    </location>
</feature>
<feature type="transmembrane region" description="Helical" evidence="7">
    <location>
        <begin position="261"/>
        <end position="280"/>
    </location>
</feature>
<keyword evidence="4 7" id="KW-1133">Transmembrane helix</keyword>
<dbReference type="PANTHER" id="PTHR30482:SF10">
    <property type="entry name" value="HIGH-AFFINITY BRANCHED-CHAIN AMINO ACID TRANSPORT PROTEIN BRAE"/>
    <property type="match status" value="1"/>
</dbReference>
<evidence type="ECO:0000256" key="1">
    <source>
        <dbReference type="ARBA" id="ARBA00004651"/>
    </source>
</evidence>
<evidence type="ECO:0000256" key="3">
    <source>
        <dbReference type="ARBA" id="ARBA00022692"/>
    </source>
</evidence>
<dbReference type="Pfam" id="PF02653">
    <property type="entry name" value="BPD_transp_2"/>
    <property type="match status" value="1"/>
</dbReference>
<gene>
    <name evidence="8" type="ORF">Pme01_12530</name>
</gene>
<keyword evidence="2" id="KW-1003">Cell membrane</keyword>
<feature type="transmembrane region" description="Helical" evidence="7">
    <location>
        <begin position="212"/>
        <end position="230"/>
    </location>
</feature>
<comment type="caution">
    <text evidence="8">The sequence shown here is derived from an EMBL/GenBank/DDBJ whole genome shotgun (WGS) entry which is preliminary data.</text>
</comment>
<feature type="transmembrane region" description="Helical" evidence="7">
    <location>
        <begin position="105"/>
        <end position="123"/>
    </location>
</feature>
<proteinExistence type="predicted"/>
<dbReference type="GO" id="GO:0005886">
    <property type="term" value="C:plasma membrane"/>
    <property type="evidence" value="ECO:0007669"/>
    <property type="project" value="UniProtKB-SubCell"/>
</dbReference>
<dbReference type="Proteomes" id="UP000599074">
    <property type="component" value="Unassembled WGS sequence"/>
</dbReference>
<evidence type="ECO:0000313" key="8">
    <source>
        <dbReference type="EMBL" id="GII21656.1"/>
    </source>
</evidence>
<keyword evidence="5 7" id="KW-0472">Membrane</keyword>
<feature type="transmembrane region" description="Helical" evidence="7">
    <location>
        <begin position="129"/>
        <end position="149"/>
    </location>
</feature>
<dbReference type="InterPro" id="IPR043428">
    <property type="entry name" value="LivM-like"/>
</dbReference>
<evidence type="ECO:0000256" key="5">
    <source>
        <dbReference type="ARBA" id="ARBA00023136"/>
    </source>
</evidence>
<feature type="transmembrane region" description="Helical" evidence="7">
    <location>
        <begin position="342"/>
        <end position="361"/>
    </location>
</feature>
<organism evidence="8 9">
    <name type="scientific">Planosporangium mesophilum</name>
    <dbReference type="NCBI Taxonomy" id="689768"/>
    <lineage>
        <taxon>Bacteria</taxon>
        <taxon>Bacillati</taxon>
        <taxon>Actinomycetota</taxon>
        <taxon>Actinomycetes</taxon>
        <taxon>Micromonosporales</taxon>
        <taxon>Micromonosporaceae</taxon>
        <taxon>Planosporangium</taxon>
    </lineage>
</organism>
<feature type="region of interest" description="Disordered" evidence="6">
    <location>
        <begin position="1"/>
        <end position="26"/>
    </location>
</feature>
<dbReference type="PANTHER" id="PTHR30482">
    <property type="entry name" value="HIGH-AFFINITY BRANCHED-CHAIN AMINO ACID TRANSPORT SYSTEM PERMEASE"/>
    <property type="match status" value="1"/>
</dbReference>
<dbReference type="GO" id="GO:0015658">
    <property type="term" value="F:branched-chain amino acid transmembrane transporter activity"/>
    <property type="evidence" value="ECO:0007669"/>
    <property type="project" value="InterPro"/>
</dbReference>
<dbReference type="EMBL" id="BOON01000010">
    <property type="protein sequence ID" value="GII21656.1"/>
    <property type="molecule type" value="Genomic_DNA"/>
</dbReference>
<sequence length="380" mass="40644">MTTTADTPQTPEATAPSQGKPGGGLRGRLDSLPKPVRWAVLALLVAGAYLLPYAADVPVLGPQLVTEGIDWASALFNVSYFVLLALGLNVVVGFAGLLDLGYVGFYAVGAYTVALLASGDSVFGTKWTWLATIPIAIAIALFSGLILGWPTLRLRGDYLAIVTLGFAEIIRITADSTPDFLRGDQGFTGIPHPPGTFSDGTPVFGVRDATPYFWLGVTIIIIVVLALRNLERSRVGRSWLAIREDEEAAEVMGVRTVKYKLWAFAIGACVGGLGGVLFAGQNGFVNSAMFQLQLSILVLAGVVMGGSGNMAGAILGGALISYIPDRLRGTQILDRDAYEYRYLLFGVIIILIMIFRPQGLIPSRRRALELKDRAREVAPQ</sequence>
<name>A0A8J3TAE9_9ACTN</name>
<keyword evidence="9" id="KW-1185">Reference proteome</keyword>
<feature type="compositionally biased region" description="Polar residues" evidence="6">
    <location>
        <begin position="1"/>
        <end position="17"/>
    </location>
</feature>
<reference evidence="8" key="1">
    <citation type="submission" date="2021-01" db="EMBL/GenBank/DDBJ databases">
        <title>Whole genome shotgun sequence of Planosporangium mesophilum NBRC 109066.</title>
        <authorList>
            <person name="Komaki H."/>
            <person name="Tamura T."/>
        </authorList>
    </citation>
    <scope>NUCLEOTIDE SEQUENCE</scope>
    <source>
        <strain evidence="8">NBRC 109066</strain>
    </source>
</reference>
<dbReference type="AlphaFoldDB" id="A0A8J3TAE9"/>
<evidence type="ECO:0000313" key="9">
    <source>
        <dbReference type="Proteomes" id="UP000599074"/>
    </source>
</evidence>
<comment type="subcellular location">
    <subcellularLocation>
        <location evidence="1">Cell membrane</location>
        <topology evidence="1">Multi-pass membrane protein</topology>
    </subcellularLocation>
</comment>